<sequence length="146" mass="15607">MGKYRSKSGCSTCRQRRVKCDEVKPVCGNCAKKNRDCQWATPQTKFQGYHPDTGSSSATAQTETEEVDADGDDEHVALAPSRRQRSQRTATTGQNTTTHVRPSGRATEGFQQPSTSPFLSQVNSPASTQASGGVAVPAAFSTALPK</sequence>
<dbReference type="InterPro" id="IPR001138">
    <property type="entry name" value="Zn2Cys6_DnaBD"/>
</dbReference>
<keyword evidence="1" id="KW-0539">Nucleus</keyword>
<evidence type="ECO:0000313" key="4">
    <source>
        <dbReference type="EMBL" id="KAJ4348415.1"/>
    </source>
</evidence>
<organism evidence="4 5">
    <name type="scientific">Didymosphaeria variabile</name>
    <dbReference type="NCBI Taxonomy" id="1932322"/>
    <lineage>
        <taxon>Eukaryota</taxon>
        <taxon>Fungi</taxon>
        <taxon>Dikarya</taxon>
        <taxon>Ascomycota</taxon>
        <taxon>Pezizomycotina</taxon>
        <taxon>Dothideomycetes</taxon>
        <taxon>Pleosporomycetidae</taxon>
        <taxon>Pleosporales</taxon>
        <taxon>Massarineae</taxon>
        <taxon>Didymosphaeriaceae</taxon>
        <taxon>Didymosphaeria</taxon>
    </lineage>
</organism>
<protein>
    <recommendedName>
        <fullName evidence="3">Zn(2)-C6 fungal-type domain-containing protein</fullName>
    </recommendedName>
</protein>
<dbReference type="GO" id="GO:0008270">
    <property type="term" value="F:zinc ion binding"/>
    <property type="evidence" value="ECO:0007669"/>
    <property type="project" value="InterPro"/>
</dbReference>
<evidence type="ECO:0000256" key="1">
    <source>
        <dbReference type="ARBA" id="ARBA00023242"/>
    </source>
</evidence>
<dbReference type="Proteomes" id="UP001140513">
    <property type="component" value="Unassembled WGS sequence"/>
</dbReference>
<dbReference type="EMBL" id="JAPEUX010000007">
    <property type="protein sequence ID" value="KAJ4348415.1"/>
    <property type="molecule type" value="Genomic_DNA"/>
</dbReference>
<dbReference type="PROSITE" id="PS50048">
    <property type="entry name" value="ZN2_CY6_FUNGAL_2"/>
    <property type="match status" value="1"/>
</dbReference>
<dbReference type="InterPro" id="IPR052400">
    <property type="entry name" value="Zn2-C6_fungal_TF"/>
</dbReference>
<dbReference type="InterPro" id="IPR036864">
    <property type="entry name" value="Zn2-C6_fun-type_DNA-bd_sf"/>
</dbReference>
<feature type="region of interest" description="Disordered" evidence="2">
    <location>
        <begin position="41"/>
        <end position="136"/>
    </location>
</feature>
<dbReference type="OrthoDB" id="4525710at2759"/>
<keyword evidence="5" id="KW-1185">Reference proteome</keyword>
<feature type="domain" description="Zn(2)-C6 fungal-type" evidence="3">
    <location>
        <begin position="9"/>
        <end position="39"/>
    </location>
</feature>
<dbReference type="Pfam" id="PF00172">
    <property type="entry name" value="Zn_clus"/>
    <property type="match status" value="1"/>
</dbReference>
<feature type="compositionally biased region" description="Polar residues" evidence="2">
    <location>
        <begin position="53"/>
        <end position="62"/>
    </location>
</feature>
<gene>
    <name evidence="4" type="ORF">N0V89_009789</name>
</gene>
<feature type="compositionally biased region" description="Low complexity" evidence="2">
    <location>
        <begin position="87"/>
        <end position="98"/>
    </location>
</feature>
<dbReference type="GeneID" id="80913319"/>
<reference evidence="4" key="1">
    <citation type="submission" date="2022-10" db="EMBL/GenBank/DDBJ databases">
        <title>Tapping the CABI collections for fungal endophytes: first genome assemblies for Collariella, Neodidymelliopsis, Ascochyta clinopodiicola, Didymella pomorum, Didymosphaeria variabile, Neocosmospora piperis and Neocucurbitaria cava.</title>
        <authorList>
            <person name="Hill R."/>
        </authorList>
    </citation>
    <scope>NUCLEOTIDE SEQUENCE</scope>
    <source>
        <strain evidence="4">IMI 356815</strain>
    </source>
</reference>
<evidence type="ECO:0000259" key="3">
    <source>
        <dbReference type="PROSITE" id="PS50048"/>
    </source>
</evidence>
<proteinExistence type="predicted"/>
<dbReference type="Gene3D" id="4.10.240.10">
    <property type="entry name" value="Zn(2)-C6 fungal-type DNA-binding domain"/>
    <property type="match status" value="1"/>
</dbReference>
<dbReference type="CDD" id="cd00067">
    <property type="entry name" value="GAL4"/>
    <property type="match status" value="1"/>
</dbReference>
<dbReference type="PROSITE" id="PS00463">
    <property type="entry name" value="ZN2_CY6_FUNGAL_1"/>
    <property type="match status" value="1"/>
</dbReference>
<feature type="compositionally biased region" description="Polar residues" evidence="2">
    <location>
        <begin position="109"/>
        <end position="131"/>
    </location>
</feature>
<dbReference type="GO" id="GO:0000981">
    <property type="term" value="F:DNA-binding transcription factor activity, RNA polymerase II-specific"/>
    <property type="evidence" value="ECO:0007669"/>
    <property type="project" value="InterPro"/>
</dbReference>
<name>A0A9W8XEF0_9PLEO</name>
<evidence type="ECO:0000256" key="2">
    <source>
        <dbReference type="SAM" id="MobiDB-lite"/>
    </source>
</evidence>
<evidence type="ECO:0000313" key="5">
    <source>
        <dbReference type="Proteomes" id="UP001140513"/>
    </source>
</evidence>
<accession>A0A9W8XEF0</accession>
<comment type="caution">
    <text evidence="4">The sequence shown here is derived from an EMBL/GenBank/DDBJ whole genome shotgun (WGS) entry which is preliminary data.</text>
</comment>
<dbReference type="SMART" id="SM00066">
    <property type="entry name" value="GAL4"/>
    <property type="match status" value="1"/>
</dbReference>
<dbReference type="PANTHER" id="PTHR47657">
    <property type="entry name" value="STEROL REGULATORY ELEMENT-BINDING PROTEIN ECM22"/>
    <property type="match status" value="1"/>
</dbReference>
<dbReference type="SUPFAM" id="SSF57701">
    <property type="entry name" value="Zn2/Cys6 DNA-binding domain"/>
    <property type="match status" value="1"/>
</dbReference>
<dbReference type="RefSeq" id="XP_056067803.1">
    <property type="nucleotide sequence ID" value="XM_056218538.1"/>
</dbReference>
<dbReference type="PANTHER" id="PTHR47657:SF7">
    <property type="entry name" value="STEROL REGULATORY ELEMENT-BINDING PROTEIN ECM22"/>
    <property type="match status" value="1"/>
</dbReference>
<feature type="compositionally biased region" description="Acidic residues" evidence="2">
    <location>
        <begin position="63"/>
        <end position="73"/>
    </location>
</feature>
<dbReference type="AlphaFoldDB" id="A0A9W8XEF0"/>